<dbReference type="InterPro" id="IPR013830">
    <property type="entry name" value="SGNH_hydro"/>
</dbReference>
<dbReference type="EMBL" id="JAHXDN010000004">
    <property type="protein sequence ID" value="MBW4708985.1"/>
    <property type="molecule type" value="Genomic_DNA"/>
</dbReference>
<evidence type="ECO:0000259" key="1">
    <source>
        <dbReference type="Pfam" id="PF13472"/>
    </source>
</evidence>
<organism evidence="2 3">
    <name type="scientific">Roseobacter insulae</name>
    <dbReference type="NCBI Taxonomy" id="2859783"/>
    <lineage>
        <taxon>Bacteria</taxon>
        <taxon>Pseudomonadati</taxon>
        <taxon>Pseudomonadota</taxon>
        <taxon>Alphaproteobacteria</taxon>
        <taxon>Rhodobacterales</taxon>
        <taxon>Roseobacteraceae</taxon>
        <taxon>Roseobacter</taxon>
    </lineage>
</organism>
<sequence length="226" mass="24620">MKFLLIQLGVIALILMGCGESVPKGKSARILAMGDSMMAWHAGKDSGISDNVEQILNEPVIDRSVVGARMLYHLPITGAMGLNISKQYAPGNWDWIILNGGGNDLWLGCGCSRCDSKMNRMIGKDGRSGEIARLVSSLRRTGAQVIYVGYLRSPGVGSIIEHCRDEGNELESRISQMAQADSGVHFVSLQDLVPYGDRSFHSGDRIHPSRKASRAIAVRIARIIDR</sequence>
<dbReference type="Pfam" id="PF13472">
    <property type="entry name" value="Lipase_GDSL_2"/>
    <property type="match status" value="1"/>
</dbReference>
<dbReference type="Proteomes" id="UP001138661">
    <property type="component" value="Unassembled WGS sequence"/>
</dbReference>
<accession>A0A9X1FXR7</accession>
<proteinExistence type="predicted"/>
<dbReference type="CDD" id="cd00229">
    <property type="entry name" value="SGNH_hydrolase"/>
    <property type="match status" value="1"/>
</dbReference>
<keyword evidence="3" id="KW-1185">Reference proteome</keyword>
<keyword evidence="2" id="KW-0378">Hydrolase</keyword>
<feature type="domain" description="SGNH hydrolase-type esterase" evidence="1">
    <location>
        <begin position="32"/>
        <end position="214"/>
    </location>
</feature>
<name>A0A9X1FXR7_9RHOB</name>
<evidence type="ECO:0000313" key="3">
    <source>
        <dbReference type="Proteomes" id="UP001138661"/>
    </source>
</evidence>
<reference evidence="2" key="1">
    <citation type="submission" date="2021-07" db="EMBL/GenBank/DDBJ databases">
        <title>Roseobacter insulae sp. nov., isolated from a tidal flat.</title>
        <authorList>
            <person name="Park S."/>
            <person name="Yoon J.-H."/>
        </authorList>
    </citation>
    <scope>NUCLEOTIDE SEQUENCE</scope>
    <source>
        <strain evidence="2">YSTF-M11</strain>
    </source>
</reference>
<protein>
    <submittedName>
        <fullName evidence="2">SGNH/GDSL hydrolase family protein</fullName>
    </submittedName>
</protein>
<gene>
    <name evidence="2" type="ORF">KX928_14440</name>
</gene>
<comment type="caution">
    <text evidence="2">The sequence shown here is derived from an EMBL/GenBank/DDBJ whole genome shotgun (WGS) entry which is preliminary data.</text>
</comment>
<dbReference type="GO" id="GO:0016787">
    <property type="term" value="F:hydrolase activity"/>
    <property type="evidence" value="ECO:0007669"/>
    <property type="project" value="UniProtKB-KW"/>
</dbReference>
<dbReference type="PROSITE" id="PS51257">
    <property type="entry name" value="PROKAR_LIPOPROTEIN"/>
    <property type="match status" value="1"/>
</dbReference>
<dbReference type="AlphaFoldDB" id="A0A9X1FXR7"/>
<dbReference type="RefSeq" id="WP_219503999.1">
    <property type="nucleotide sequence ID" value="NZ_JAHXDN010000004.1"/>
</dbReference>
<evidence type="ECO:0000313" key="2">
    <source>
        <dbReference type="EMBL" id="MBW4708985.1"/>
    </source>
</evidence>